<feature type="domain" description="Ig-like" evidence="10">
    <location>
        <begin position="30"/>
        <end position="121"/>
    </location>
</feature>
<comment type="similarity">
    <text evidence="2">Belongs to the CD200R family.</text>
</comment>
<proteinExistence type="inferred from homology"/>
<dbReference type="OrthoDB" id="8960680at2759"/>
<keyword evidence="5 8" id="KW-0472">Membrane</keyword>
<comment type="subcellular location">
    <subcellularLocation>
        <location evidence="1">Membrane</location>
        <topology evidence="1">Single-pass membrane protein</topology>
    </subcellularLocation>
</comment>
<evidence type="ECO:0000256" key="8">
    <source>
        <dbReference type="SAM" id="Phobius"/>
    </source>
</evidence>
<dbReference type="SUPFAM" id="SSF48726">
    <property type="entry name" value="Immunoglobulin"/>
    <property type="match status" value="1"/>
</dbReference>
<dbReference type="Gene3D" id="2.60.40.10">
    <property type="entry name" value="Immunoglobulins"/>
    <property type="match status" value="1"/>
</dbReference>
<sequence length="188" mass="21121">MELILCWMMIALQLNGIHTEGIHIKTFGTGTNVSLLCSNRTFNTLIMEKWNIERRGGDDCWVGFLSENNGTNSTCDSRITIQQKSDHVILHISPFKPSDEGNYTCQTHFSEGDESAHFHVTAESNVNASEVQHRQPPQAGIIIWMVCSFGALLTLIVLSSVIIWGKVQSKRRKKLGEHPGYGTIHHIY</sequence>
<dbReference type="InterPro" id="IPR040012">
    <property type="entry name" value="CD200R"/>
</dbReference>
<organism evidence="11 12">
    <name type="scientific">Conger conger</name>
    <name type="common">Conger eel</name>
    <name type="synonym">Muraena conger</name>
    <dbReference type="NCBI Taxonomy" id="82655"/>
    <lineage>
        <taxon>Eukaryota</taxon>
        <taxon>Metazoa</taxon>
        <taxon>Chordata</taxon>
        <taxon>Craniata</taxon>
        <taxon>Vertebrata</taxon>
        <taxon>Euteleostomi</taxon>
        <taxon>Actinopterygii</taxon>
        <taxon>Neopterygii</taxon>
        <taxon>Teleostei</taxon>
        <taxon>Anguilliformes</taxon>
        <taxon>Congridae</taxon>
        <taxon>Conger</taxon>
    </lineage>
</organism>
<evidence type="ECO:0000313" key="12">
    <source>
        <dbReference type="Proteomes" id="UP001152803"/>
    </source>
</evidence>
<dbReference type="Proteomes" id="UP001152803">
    <property type="component" value="Unassembled WGS sequence"/>
</dbReference>
<comment type="caution">
    <text evidence="11">The sequence shown here is derived from an EMBL/GenBank/DDBJ whole genome shotgun (WGS) entry which is preliminary data.</text>
</comment>
<evidence type="ECO:0000256" key="2">
    <source>
        <dbReference type="ARBA" id="ARBA00008215"/>
    </source>
</evidence>
<evidence type="ECO:0000256" key="4">
    <source>
        <dbReference type="ARBA" id="ARBA00022989"/>
    </source>
</evidence>
<reference evidence="11" key="1">
    <citation type="journal article" date="2023" name="Science">
        <title>Genome structures resolve the early diversification of teleost fishes.</title>
        <authorList>
            <person name="Parey E."/>
            <person name="Louis A."/>
            <person name="Montfort J."/>
            <person name="Bouchez O."/>
            <person name="Roques C."/>
            <person name="Iampietro C."/>
            <person name="Lluch J."/>
            <person name="Castinel A."/>
            <person name="Donnadieu C."/>
            <person name="Desvignes T."/>
            <person name="Floi Bucao C."/>
            <person name="Jouanno E."/>
            <person name="Wen M."/>
            <person name="Mejri S."/>
            <person name="Dirks R."/>
            <person name="Jansen H."/>
            <person name="Henkel C."/>
            <person name="Chen W.J."/>
            <person name="Zahm M."/>
            <person name="Cabau C."/>
            <person name="Klopp C."/>
            <person name="Thompson A.W."/>
            <person name="Robinson-Rechavi M."/>
            <person name="Braasch I."/>
            <person name="Lecointre G."/>
            <person name="Bobe J."/>
            <person name="Postlethwait J.H."/>
            <person name="Berthelot C."/>
            <person name="Roest Crollius H."/>
            <person name="Guiguen Y."/>
        </authorList>
    </citation>
    <scope>NUCLEOTIDE SEQUENCE</scope>
    <source>
        <strain evidence="11">Concon-B</strain>
    </source>
</reference>
<keyword evidence="7" id="KW-0325">Glycoprotein</keyword>
<dbReference type="InterPro" id="IPR013783">
    <property type="entry name" value="Ig-like_fold"/>
</dbReference>
<protein>
    <recommendedName>
        <fullName evidence="10">Ig-like domain-containing protein</fullName>
    </recommendedName>
</protein>
<keyword evidence="12" id="KW-1185">Reference proteome</keyword>
<evidence type="ECO:0000256" key="6">
    <source>
        <dbReference type="ARBA" id="ARBA00023157"/>
    </source>
</evidence>
<evidence type="ECO:0000256" key="7">
    <source>
        <dbReference type="ARBA" id="ARBA00023180"/>
    </source>
</evidence>
<dbReference type="GO" id="GO:0016020">
    <property type="term" value="C:membrane"/>
    <property type="evidence" value="ECO:0007669"/>
    <property type="project" value="UniProtKB-SubCell"/>
</dbReference>
<dbReference type="EMBL" id="JAFJMO010000003">
    <property type="protein sequence ID" value="KAJ8282664.1"/>
    <property type="molecule type" value="Genomic_DNA"/>
</dbReference>
<feature type="transmembrane region" description="Helical" evidence="8">
    <location>
        <begin position="141"/>
        <end position="164"/>
    </location>
</feature>
<dbReference type="Pfam" id="PF07686">
    <property type="entry name" value="V-set"/>
    <property type="match status" value="1"/>
</dbReference>
<dbReference type="InterPro" id="IPR007110">
    <property type="entry name" value="Ig-like_dom"/>
</dbReference>
<keyword evidence="3 8" id="KW-0812">Transmembrane</keyword>
<dbReference type="GO" id="GO:0009986">
    <property type="term" value="C:cell surface"/>
    <property type="evidence" value="ECO:0007669"/>
    <property type="project" value="UniProtKB-ARBA"/>
</dbReference>
<evidence type="ECO:0000259" key="10">
    <source>
        <dbReference type="PROSITE" id="PS50835"/>
    </source>
</evidence>
<keyword evidence="9" id="KW-0732">Signal</keyword>
<dbReference type="PANTHER" id="PTHR21462:SF2">
    <property type="entry name" value="CELL SURFACE GLYCOPROTEIN CD200 RECEPTOR 2"/>
    <property type="match status" value="1"/>
</dbReference>
<gene>
    <name evidence="11" type="ORF">COCON_G00051830</name>
</gene>
<accession>A0A9Q1DVU4</accession>
<feature type="signal peptide" evidence="9">
    <location>
        <begin position="1"/>
        <end position="19"/>
    </location>
</feature>
<feature type="chain" id="PRO_5040319030" description="Ig-like domain-containing protein" evidence="9">
    <location>
        <begin position="20"/>
        <end position="188"/>
    </location>
</feature>
<keyword evidence="4 8" id="KW-1133">Transmembrane helix</keyword>
<dbReference type="InterPro" id="IPR036179">
    <property type="entry name" value="Ig-like_dom_sf"/>
</dbReference>
<evidence type="ECO:0000313" key="11">
    <source>
        <dbReference type="EMBL" id="KAJ8282664.1"/>
    </source>
</evidence>
<dbReference type="InterPro" id="IPR013106">
    <property type="entry name" value="Ig_V-set"/>
</dbReference>
<evidence type="ECO:0000256" key="9">
    <source>
        <dbReference type="SAM" id="SignalP"/>
    </source>
</evidence>
<dbReference type="PANTHER" id="PTHR21462">
    <property type="entry name" value="CELL SURFACE GLYCOPROTEIN OX2 RECEPTOR PRECURSOR"/>
    <property type="match status" value="1"/>
</dbReference>
<dbReference type="GO" id="GO:0038023">
    <property type="term" value="F:signaling receptor activity"/>
    <property type="evidence" value="ECO:0007669"/>
    <property type="project" value="InterPro"/>
</dbReference>
<evidence type="ECO:0000256" key="1">
    <source>
        <dbReference type="ARBA" id="ARBA00004167"/>
    </source>
</evidence>
<name>A0A9Q1DVU4_CONCO</name>
<evidence type="ECO:0000256" key="5">
    <source>
        <dbReference type="ARBA" id="ARBA00023136"/>
    </source>
</evidence>
<dbReference type="PROSITE" id="PS50835">
    <property type="entry name" value="IG_LIKE"/>
    <property type="match status" value="1"/>
</dbReference>
<dbReference type="GO" id="GO:0150077">
    <property type="term" value="P:regulation of neuroinflammatory response"/>
    <property type="evidence" value="ECO:0007669"/>
    <property type="project" value="InterPro"/>
</dbReference>
<dbReference type="AlphaFoldDB" id="A0A9Q1DVU4"/>
<keyword evidence="6" id="KW-1015">Disulfide bond</keyword>
<evidence type="ECO:0000256" key="3">
    <source>
        <dbReference type="ARBA" id="ARBA00022692"/>
    </source>
</evidence>